<dbReference type="SUPFAM" id="SSF55846">
    <property type="entry name" value="N-acetylmuramoyl-L-alanine amidase-like"/>
    <property type="match status" value="1"/>
</dbReference>
<dbReference type="SMART" id="SM00644">
    <property type="entry name" value="Ami_2"/>
    <property type="match status" value="1"/>
</dbReference>
<sequence length="837" mass="91809">MKILLQSAFLAAGFALVAIPNTALAADEVNTPKPGDTTDDLKPASEQSIYVPQAIREGKVTEETDGFEDGSQTNILAAVPMPRAAGYPDVNTYIKSQNFSTATIEYQLKSQFAKFNYRNGYGKPEGIVLHETANNSSTIQNEIDYMSSNWQNAFVHAFVDKSRIIQIHPTDNAVWGAGQYANARFIQFELVRSKTFDDFARSINNYAYYAAYLLSAYGMPVDSAEADGQGTVWSHNAVTKYLGGTTHTDPIGYFNQYGYNMNSMISLIQEKYNKINNGIIQYDKVIWAYARVATPNTAIYSKPTGATGAVSVGNLSSYNGKQMRLVREAKVGGTVSSQISVDGKVIGWVANSALDIFYKSANETSLSQYRMVKTASQSEGYYMLPVAEAVDKKGNLSDFYNKVLTIDRQVTVDGVVWNRITDGSKLLGWTKASNLGLTVSTNDIIWAYARVKTPNTAIYSGPVDFATATSVANLSSYSGKQMRLVRQARVGNTISSQISVDGKVVGWVNNNALDIFYKSANESSASGYRMVKANSQNEGYYMLPVAEAADYYGNLKDLYNKVLTIDRQVTVDGVVWNRMKEGSKLVGWTKASNLGLTVSTNNVVWAYARVKTPNTTIYSAPVDFATSVSVGNLSTYSGKQMRLVREARVGSVVSSQISVDEKVIGWVTNGALDTFYKTAMEQSLSGNKIVKNTSGIYYMLPVPEPVDKRGVLSTLAGTTLMVDRKVTVDGAVWNRIKTSSGLLGWTLAANLRDPYWTIDYNKAVSLNARVTTTQGHTVWTEPYNTSSTSKIVGPASNYAGKTIKLVREVKTNNIIYYQFSLDGKVIGWIDKRALTIS</sequence>
<dbReference type="NCBIfam" id="NF033202">
    <property type="entry name" value="GW_glycos_SH3"/>
    <property type="match status" value="6"/>
</dbReference>
<dbReference type="PROSITE" id="PS51780">
    <property type="entry name" value="GW"/>
    <property type="match status" value="5"/>
</dbReference>
<evidence type="ECO:0000313" key="7">
    <source>
        <dbReference type="Proteomes" id="UP000019249"/>
    </source>
</evidence>
<evidence type="ECO:0000256" key="2">
    <source>
        <dbReference type="ARBA" id="ARBA00022729"/>
    </source>
</evidence>
<feature type="domain" description="GW" evidence="5">
    <location>
        <begin position="362"/>
        <end position="440"/>
    </location>
</feature>
<evidence type="ECO:0000256" key="1">
    <source>
        <dbReference type="ARBA" id="ARBA00006088"/>
    </source>
</evidence>
<feature type="signal peptide" evidence="4">
    <location>
        <begin position="1"/>
        <end position="25"/>
    </location>
</feature>
<dbReference type="Pfam" id="PF13457">
    <property type="entry name" value="GW"/>
    <property type="match status" value="7"/>
</dbReference>
<feature type="domain" description="GW" evidence="5">
    <location>
        <begin position="521"/>
        <end position="599"/>
    </location>
</feature>
<comment type="similarity">
    <text evidence="1">In the N-terminal section; belongs to the N-acetylmuramoyl-L-alanine amidase 2 family.</text>
</comment>
<feature type="domain" description="GW" evidence="5">
    <location>
        <begin position="441"/>
        <end position="518"/>
    </location>
</feature>
<dbReference type="InterPro" id="IPR025987">
    <property type="entry name" value="GW_dom"/>
</dbReference>
<dbReference type="Gene3D" id="3.40.80.10">
    <property type="entry name" value="Peptidoglycan recognition protein-like"/>
    <property type="match status" value="1"/>
</dbReference>
<keyword evidence="7" id="KW-1185">Reference proteome</keyword>
<feature type="chain" id="PRO_5047162576" evidence="4">
    <location>
        <begin position="26"/>
        <end position="837"/>
    </location>
</feature>
<dbReference type="Gene3D" id="2.30.30.170">
    <property type="match status" value="7"/>
</dbReference>
<dbReference type="RefSeq" id="WP_162148140.1">
    <property type="nucleotide sequence ID" value="NZ_AODF01000010.1"/>
</dbReference>
<keyword evidence="2 4" id="KW-0732">Signal</keyword>
<dbReference type="SUPFAM" id="SSF82057">
    <property type="entry name" value="Prokaryotic SH3-related domain"/>
    <property type="match status" value="7"/>
</dbReference>
<protein>
    <submittedName>
        <fullName evidence="6">Autolysin, amidase</fullName>
    </submittedName>
</protein>
<evidence type="ECO:0000256" key="3">
    <source>
        <dbReference type="ARBA" id="ARBA00022737"/>
    </source>
</evidence>
<accession>A0ABN0RFY4</accession>
<feature type="domain" description="GW" evidence="5">
    <location>
        <begin position="760"/>
        <end position="837"/>
    </location>
</feature>
<dbReference type="Proteomes" id="UP000019249">
    <property type="component" value="Unassembled WGS sequence"/>
</dbReference>
<name>A0ABN0RFY4_9LIST</name>
<dbReference type="EMBL" id="AODF01000010">
    <property type="protein sequence ID" value="EUJ32731.1"/>
    <property type="molecule type" value="Genomic_DNA"/>
</dbReference>
<keyword evidence="3" id="KW-0677">Repeat</keyword>
<proteinExistence type="inferred from homology"/>
<reference evidence="6 7" key="1">
    <citation type="journal article" date="2014" name="Int. J. Syst. Evol. Microbiol.">
        <title>Listeria floridensis sp. nov., Listeria aquatica sp. nov., Listeria cornellensis sp. nov., Listeria riparia sp. nov. and Listeria grandensis sp. nov., from agricultural and natural environments.</title>
        <authorList>
            <person name="den Bakker H.C."/>
            <person name="Warchocki S."/>
            <person name="Wright E.M."/>
            <person name="Allred A.F."/>
            <person name="Ahlstrom C."/>
            <person name="Manuel C.S."/>
            <person name="Stasiewicz M.J."/>
            <person name="Burrell A."/>
            <person name="Roof S."/>
            <person name="Strawn L."/>
            <person name="Fortes E.D."/>
            <person name="Nightingale K.K."/>
            <person name="Kephart D."/>
            <person name="Wiedmann M."/>
        </authorList>
    </citation>
    <scope>NUCLEOTIDE SEQUENCE [LARGE SCALE GENOMIC DNA]</scope>
    <source>
        <strain evidence="6 7">FSL S10-1187</strain>
    </source>
</reference>
<evidence type="ECO:0000259" key="5">
    <source>
        <dbReference type="PROSITE" id="PS51780"/>
    </source>
</evidence>
<dbReference type="InterPro" id="IPR002502">
    <property type="entry name" value="Amidase_domain"/>
</dbReference>
<organism evidence="6 7">
    <name type="scientific">Listeria floridensis FSL S10-1187</name>
    <dbReference type="NCBI Taxonomy" id="1265817"/>
    <lineage>
        <taxon>Bacteria</taxon>
        <taxon>Bacillati</taxon>
        <taxon>Bacillota</taxon>
        <taxon>Bacilli</taxon>
        <taxon>Bacillales</taxon>
        <taxon>Listeriaceae</taxon>
        <taxon>Listeria</taxon>
    </lineage>
</organism>
<gene>
    <name evidence="6" type="ORF">MFLO_06479</name>
</gene>
<evidence type="ECO:0000313" key="6">
    <source>
        <dbReference type="EMBL" id="EUJ32731.1"/>
    </source>
</evidence>
<evidence type="ECO:0000256" key="4">
    <source>
        <dbReference type="SAM" id="SignalP"/>
    </source>
</evidence>
<dbReference type="InterPro" id="IPR036505">
    <property type="entry name" value="Amidase/PGRP_sf"/>
</dbReference>
<dbReference type="CDD" id="cd06583">
    <property type="entry name" value="PGRP"/>
    <property type="match status" value="1"/>
</dbReference>
<dbReference type="InterPro" id="IPR038200">
    <property type="entry name" value="GW_dom_sf"/>
</dbReference>
<dbReference type="Pfam" id="PF01510">
    <property type="entry name" value="Amidase_2"/>
    <property type="match status" value="1"/>
</dbReference>
<comment type="caution">
    <text evidence="6">The sequence shown here is derived from an EMBL/GenBank/DDBJ whole genome shotgun (WGS) entry which is preliminary data.</text>
</comment>
<feature type="domain" description="GW" evidence="5">
    <location>
        <begin position="282"/>
        <end position="359"/>
    </location>
</feature>